<feature type="chain" id="PRO_5008069407" evidence="1">
    <location>
        <begin position="21"/>
        <end position="230"/>
    </location>
</feature>
<dbReference type="OrthoDB" id="3078267at2"/>
<dbReference type="Proteomes" id="UP000077857">
    <property type="component" value="Unassembled WGS sequence"/>
</dbReference>
<reference evidence="2 3" key="1">
    <citation type="submission" date="2016-03" db="EMBL/GenBank/DDBJ databases">
        <authorList>
            <person name="Ploux O."/>
        </authorList>
    </citation>
    <scope>NUCLEOTIDE SEQUENCE [LARGE SCALE GENOMIC DNA]</scope>
    <source>
        <strain evidence="2 3">R-45378</strain>
    </source>
</reference>
<proteinExistence type="predicted"/>
<comment type="caution">
    <text evidence="2">The sequence shown here is derived from an EMBL/GenBank/DDBJ whole genome shotgun (WGS) entry which is preliminary data.</text>
</comment>
<name>A0A177NQ74_9GAMM</name>
<evidence type="ECO:0000313" key="3">
    <source>
        <dbReference type="Proteomes" id="UP000077857"/>
    </source>
</evidence>
<dbReference type="EMBL" id="LUUJ01000051">
    <property type="protein sequence ID" value="OAI19190.1"/>
    <property type="molecule type" value="Genomic_DNA"/>
</dbReference>
<gene>
    <name evidence="2" type="ORF">A1507_07865</name>
</gene>
<dbReference type="InterPro" id="IPR016187">
    <property type="entry name" value="CTDL_fold"/>
</dbReference>
<dbReference type="RefSeq" id="WP_064039641.1">
    <property type="nucleotide sequence ID" value="NZ_LUUJ01000051.1"/>
</dbReference>
<organism evidence="2 3">
    <name type="scientific">Methylomonas koyamae</name>
    <dbReference type="NCBI Taxonomy" id="702114"/>
    <lineage>
        <taxon>Bacteria</taxon>
        <taxon>Pseudomonadati</taxon>
        <taxon>Pseudomonadota</taxon>
        <taxon>Gammaproteobacteria</taxon>
        <taxon>Methylococcales</taxon>
        <taxon>Methylococcaceae</taxon>
        <taxon>Methylomonas</taxon>
    </lineage>
</organism>
<sequence length="230" mass="23618">MKPTTVAAGLLLMTANAAHAQTAPAPEAPKPPLGFFVTSAGVGKGADLGGLAGADAHCQKLASGVGAGNRTWRAYLSTQPEGGKPAINARDRIGKGPWANAAGVFVANDVAHLHGDTLELAQLGNNVHKKTAYTEKGEQLKGVGDNPNEHDIITGSKPDGTAYTDAADHTCKNYTSSGDGTVRVGHFDRTNGGRNGGNVSWNSTHDSRGCSQENLVSTGGAGYFYCFAAD</sequence>
<accession>A0A177NQ74</accession>
<dbReference type="AlphaFoldDB" id="A0A177NQ74"/>
<dbReference type="InterPro" id="IPR016186">
    <property type="entry name" value="C-type_lectin-like/link_sf"/>
</dbReference>
<evidence type="ECO:0000256" key="1">
    <source>
        <dbReference type="SAM" id="SignalP"/>
    </source>
</evidence>
<dbReference type="Gene3D" id="3.10.100.10">
    <property type="entry name" value="Mannose-Binding Protein A, subunit A"/>
    <property type="match status" value="1"/>
</dbReference>
<protein>
    <submittedName>
        <fullName evidence="2">Lectin</fullName>
    </submittedName>
</protein>
<dbReference type="SUPFAM" id="SSF56436">
    <property type="entry name" value="C-type lectin-like"/>
    <property type="match status" value="1"/>
</dbReference>
<keyword evidence="1" id="KW-0732">Signal</keyword>
<evidence type="ECO:0000313" key="2">
    <source>
        <dbReference type="EMBL" id="OAI19190.1"/>
    </source>
</evidence>
<feature type="signal peptide" evidence="1">
    <location>
        <begin position="1"/>
        <end position="20"/>
    </location>
</feature>